<comment type="caution">
    <text evidence="15">The sequence shown here is derived from an EMBL/GenBank/DDBJ whole genome shotgun (WGS) entry which is preliminary data.</text>
</comment>
<feature type="compositionally biased region" description="Low complexity" evidence="13">
    <location>
        <begin position="37"/>
        <end position="49"/>
    </location>
</feature>
<protein>
    <recommendedName>
        <fullName evidence="5">3-isopropylmalate dehydrogenase</fullName>
        <ecNumber evidence="5">1.1.1.85</ecNumber>
    </recommendedName>
</protein>
<evidence type="ECO:0000256" key="5">
    <source>
        <dbReference type="ARBA" id="ARBA00013101"/>
    </source>
</evidence>
<keyword evidence="16" id="KW-1185">Reference proteome</keyword>
<dbReference type="SMART" id="SM01329">
    <property type="entry name" value="Iso_dh"/>
    <property type="match status" value="1"/>
</dbReference>
<evidence type="ECO:0000256" key="8">
    <source>
        <dbReference type="ARBA" id="ARBA00022723"/>
    </source>
</evidence>
<keyword evidence="8" id="KW-0479">Metal-binding</keyword>
<dbReference type="GO" id="GO:0051287">
    <property type="term" value="F:NAD binding"/>
    <property type="evidence" value="ECO:0007669"/>
    <property type="project" value="InterPro"/>
</dbReference>
<dbReference type="InterPro" id="IPR004429">
    <property type="entry name" value="Isopropylmalate_DH"/>
</dbReference>
<gene>
    <name evidence="15" type="ORF">NCGR_LOCUS45033</name>
</gene>
<dbReference type="EMBL" id="CAJGYO010000012">
    <property type="protein sequence ID" value="CAD6261641.1"/>
    <property type="molecule type" value="Genomic_DNA"/>
</dbReference>
<feature type="domain" description="Isopropylmalate dehydrogenase-like" evidence="14">
    <location>
        <begin position="125"/>
        <end position="405"/>
    </location>
</feature>
<evidence type="ECO:0000256" key="10">
    <source>
        <dbReference type="ARBA" id="ARBA00023002"/>
    </source>
</evidence>
<comment type="similarity">
    <text evidence="3">Belongs to the isocitrate and isopropylmalate dehydrogenases family.</text>
</comment>
<evidence type="ECO:0000256" key="7">
    <source>
        <dbReference type="ARBA" id="ARBA00022605"/>
    </source>
</evidence>
<keyword evidence="11" id="KW-0520">NAD</keyword>
<dbReference type="PANTHER" id="PTHR42979:SF1">
    <property type="entry name" value="3-ISOPROPYLMALATE DEHYDROGENASE"/>
    <property type="match status" value="1"/>
</dbReference>
<keyword evidence="7" id="KW-0028">Amino-acid biosynthesis</keyword>
<evidence type="ECO:0000256" key="1">
    <source>
        <dbReference type="ARBA" id="ARBA00001936"/>
    </source>
</evidence>
<dbReference type="AlphaFoldDB" id="A0A811QUQ3"/>
<evidence type="ECO:0000256" key="12">
    <source>
        <dbReference type="ARBA" id="ARBA00023304"/>
    </source>
</evidence>
<sequence length="430" mass="46640">MALSHLGSGLARPFTSFRIFASRTPSCTTSPSPPPSSERSGSRRGLAAAASAEWNGWEDSLQSGGREEEKDLACARCLRAFSWALDPSARPARHSRRWIVQLVADDADCATVERRRRPEPEPERREAKQASGGVELRFQEKLVGGSALDATGVPLTDETLDEAKGSDAVLLGAIGGYKWDNNEKHLKPETGLLQLRAGLAVFANLRPAVVLPQIDRIARVAFEAARKRGGKLCSVDKANVLEASMLWRKRVTALASEFPDIELSHMYVDNAAMQLVRNPKQFDTILTDNIFGDILSDEASMITGSIGMLPSASVGESGPGLFEPIHGSAPDIAGQVEMTSILKNYLTLDGTRPATLLSAAMLLRYGLGEENAAKRIEAAVTETLNHGFRTGDIYSPGTDEMVEGIYIKLEVEPGGREHCVWFIVTVELKL</sequence>
<dbReference type="Pfam" id="PF00180">
    <property type="entry name" value="Iso_dh"/>
    <property type="match status" value="1"/>
</dbReference>
<feature type="region of interest" description="Disordered" evidence="13">
    <location>
        <begin position="24"/>
        <end position="49"/>
    </location>
</feature>
<evidence type="ECO:0000256" key="11">
    <source>
        <dbReference type="ARBA" id="ARBA00023027"/>
    </source>
</evidence>
<dbReference type="GO" id="GO:0009098">
    <property type="term" value="P:L-leucine biosynthetic process"/>
    <property type="evidence" value="ECO:0007669"/>
    <property type="project" value="UniProtKB-KW"/>
</dbReference>
<evidence type="ECO:0000259" key="14">
    <source>
        <dbReference type="SMART" id="SM01329"/>
    </source>
</evidence>
<evidence type="ECO:0000313" key="16">
    <source>
        <dbReference type="Proteomes" id="UP000604825"/>
    </source>
</evidence>
<dbReference type="EC" id="1.1.1.85" evidence="5"/>
<comment type="subunit">
    <text evidence="4">Homodimer.</text>
</comment>
<organism evidence="15 16">
    <name type="scientific">Miscanthus lutarioriparius</name>
    <dbReference type="NCBI Taxonomy" id="422564"/>
    <lineage>
        <taxon>Eukaryota</taxon>
        <taxon>Viridiplantae</taxon>
        <taxon>Streptophyta</taxon>
        <taxon>Embryophyta</taxon>
        <taxon>Tracheophyta</taxon>
        <taxon>Spermatophyta</taxon>
        <taxon>Magnoliopsida</taxon>
        <taxon>Liliopsida</taxon>
        <taxon>Poales</taxon>
        <taxon>Poaceae</taxon>
        <taxon>PACMAD clade</taxon>
        <taxon>Panicoideae</taxon>
        <taxon>Andropogonodae</taxon>
        <taxon>Andropogoneae</taxon>
        <taxon>Saccharinae</taxon>
        <taxon>Miscanthus</taxon>
    </lineage>
</organism>
<evidence type="ECO:0000256" key="6">
    <source>
        <dbReference type="ARBA" id="ARBA00022430"/>
    </source>
</evidence>
<dbReference type="SUPFAM" id="SSF53659">
    <property type="entry name" value="Isocitrate/Isopropylmalate dehydrogenase-like"/>
    <property type="match status" value="1"/>
</dbReference>
<evidence type="ECO:0000256" key="2">
    <source>
        <dbReference type="ARBA" id="ARBA00001946"/>
    </source>
</evidence>
<keyword evidence="6" id="KW-0432">Leucine biosynthesis</keyword>
<evidence type="ECO:0000256" key="13">
    <source>
        <dbReference type="SAM" id="MobiDB-lite"/>
    </source>
</evidence>
<dbReference type="OrthoDB" id="419183at2759"/>
<name>A0A811QUQ3_9POAL</name>
<dbReference type="PROSITE" id="PS00470">
    <property type="entry name" value="IDH_IMDH"/>
    <property type="match status" value="1"/>
</dbReference>
<dbReference type="GO" id="GO:0000287">
    <property type="term" value="F:magnesium ion binding"/>
    <property type="evidence" value="ECO:0007669"/>
    <property type="project" value="InterPro"/>
</dbReference>
<evidence type="ECO:0000313" key="15">
    <source>
        <dbReference type="EMBL" id="CAD6261641.1"/>
    </source>
</evidence>
<evidence type="ECO:0000256" key="4">
    <source>
        <dbReference type="ARBA" id="ARBA00011738"/>
    </source>
</evidence>
<dbReference type="GO" id="GO:0003862">
    <property type="term" value="F:3-isopropylmalate dehydrogenase activity"/>
    <property type="evidence" value="ECO:0007669"/>
    <property type="project" value="UniProtKB-EC"/>
</dbReference>
<dbReference type="PANTHER" id="PTHR42979">
    <property type="entry name" value="3-ISOPROPYLMALATE DEHYDROGENASE"/>
    <property type="match status" value="1"/>
</dbReference>
<dbReference type="Gene3D" id="3.40.718.10">
    <property type="entry name" value="Isopropylmalate Dehydrogenase"/>
    <property type="match status" value="2"/>
</dbReference>
<dbReference type="InterPro" id="IPR024084">
    <property type="entry name" value="IsoPropMal-DH-like_dom"/>
</dbReference>
<proteinExistence type="inferred from homology"/>
<comment type="cofactor">
    <cofactor evidence="2">
        <name>Mg(2+)</name>
        <dbReference type="ChEBI" id="CHEBI:18420"/>
    </cofactor>
</comment>
<keyword evidence="9" id="KW-0460">Magnesium</keyword>
<comment type="cofactor">
    <cofactor evidence="1">
        <name>Mn(2+)</name>
        <dbReference type="ChEBI" id="CHEBI:29035"/>
    </cofactor>
</comment>
<reference evidence="15" key="1">
    <citation type="submission" date="2020-10" db="EMBL/GenBank/DDBJ databases">
        <authorList>
            <person name="Han B."/>
            <person name="Lu T."/>
            <person name="Zhao Q."/>
            <person name="Huang X."/>
            <person name="Zhao Y."/>
        </authorList>
    </citation>
    <scope>NUCLEOTIDE SEQUENCE</scope>
</reference>
<dbReference type="Proteomes" id="UP000604825">
    <property type="component" value="Unassembled WGS sequence"/>
</dbReference>
<evidence type="ECO:0000256" key="9">
    <source>
        <dbReference type="ARBA" id="ARBA00022842"/>
    </source>
</evidence>
<keyword evidence="10" id="KW-0560">Oxidoreductase</keyword>
<keyword evidence="12" id="KW-0100">Branched-chain amino acid biosynthesis</keyword>
<dbReference type="InterPro" id="IPR019818">
    <property type="entry name" value="IsoCit/isopropylmalate_DH_CS"/>
</dbReference>
<evidence type="ECO:0000256" key="3">
    <source>
        <dbReference type="ARBA" id="ARBA00007769"/>
    </source>
</evidence>
<accession>A0A811QUQ3</accession>